<evidence type="ECO:0000259" key="14">
    <source>
        <dbReference type="PROSITE" id="PS50929"/>
    </source>
</evidence>
<dbReference type="PANTHER" id="PTHR43394:SF11">
    <property type="entry name" value="ATP-BINDING CASSETTE TRANSPORTER"/>
    <property type="match status" value="1"/>
</dbReference>
<dbReference type="CDD" id="cd18578">
    <property type="entry name" value="ABC_6TM_Pgp_ABCB1_D2_like"/>
    <property type="match status" value="1"/>
</dbReference>
<dbReference type="InterPro" id="IPR017871">
    <property type="entry name" value="ABC_transporter-like_CS"/>
</dbReference>
<dbReference type="CDD" id="cd03249">
    <property type="entry name" value="ABC_MTABC3_MDL1_MDL2"/>
    <property type="match status" value="2"/>
</dbReference>
<dbReference type="Pfam" id="PF00005">
    <property type="entry name" value="ABC_tran"/>
    <property type="match status" value="2"/>
</dbReference>
<keyword evidence="7" id="KW-0067">ATP-binding</keyword>
<feature type="compositionally biased region" description="Low complexity" evidence="11">
    <location>
        <begin position="687"/>
        <end position="696"/>
    </location>
</feature>
<evidence type="ECO:0000256" key="3">
    <source>
        <dbReference type="ARBA" id="ARBA00022448"/>
    </source>
</evidence>
<dbReference type="InterPro" id="IPR003593">
    <property type="entry name" value="AAA+_ATPase"/>
</dbReference>
<dbReference type="GO" id="GO:0016887">
    <property type="term" value="F:ATP hydrolysis activity"/>
    <property type="evidence" value="ECO:0007669"/>
    <property type="project" value="InterPro"/>
</dbReference>
<feature type="transmembrane region" description="Helical" evidence="12">
    <location>
        <begin position="956"/>
        <end position="978"/>
    </location>
</feature>
<feature type="transmembrane region" description="Helical" evidence="12">
    <location>
        <begin position="308"/>
        <end position="333"/>
    </location>
</feature>
<gene>
    <name evidence="15" type="ORF">PLBR_LOCUS8164</name>
</gene>
<dbReference type="PROSITE" id="PS50893">
    <property type="entry name" value="ABC_TRANSPORTER_2"/>
    <property type="match status" value="2"/>
</dbReference>
<dbReference type="GO" id="GO:0015421">
    <property type="term" value="F:ABC-type oligopeptide transporter activity"/>
    <property type="evidence" value="ECO:0007669"/>
    <property type="project" value="TreeGrafter"/>
</dbReference>
<evidence type="ECO:0000256" key="11">
    <source>
        <dbReference type="SAM" id="MobiDB-lite"/>
    </source>
</evidence>
<feature type="domain" description="ABC transmembrane type-1" evidence="14">
    <location>
        <begin position="731"/>
        <end position="1017"/>
    </location>
</feature>
<sequence length="1296" mass="139213">MMAFHDRQRCLVRPLSDSVLSYSDDLMADVVHHDHVAVEVGAAPAQRDGKGPAGPVPVSYKQLFRYSTTFDRLLLAFGVTNACVAGAAYPYMTVVFGDILNTLAVWQATEGRHTVAQADNLAQETADKTLYFLYLGALTFVCTYFYMAPFVYASERQAHEARQRYLKGVLRQDIAWFDKVGAGEVATRITTDTLLIQDAIGDKVPLCVSQVATFVSGFVIAFVKSWKLTLILMTVIPFVVVSAGVMNVLAGRLQVRILALYSSAGSTAEETIAAVRTVAAFGAQARMSTRYGSLIQAARAQGIRKATAIGVGLGVMYFLVYCCYSLAFYYGYILLDNHETDAGKVVNVFFSVIIGAFALGHIAPDLQAFALGRSAGAKLFETIDRVPPIDSCGRAARPIGTSGFLGRIALRDVTFRYPARPDVPVLNGVSLTIEPGTTVALVGPSGSGKSTIVQLVERFYDPVEGSVEVDGIPMTELDLASLRRHVGLVAQEPVLFEGTVSQNVAMGLLGTELEGAAGDHLQGLIVDACQQANAHDFITRLPDGYATSVGERGALLSGGQKQRIAIARAIIKNPQVLLLDEATSALDSASESVVQDALDRVSRSRTTITIAHRLATIRNADSIVVLDRGRIVEQGRHADLIARGGPYFHLVEAQRLRNAQDDHQVPPPRPAAPGSPSGNDDEESTHPASASSSPSSIVQQADGDGKRAPLSSWAVFKYIMRLNAPERRYMIVGTLAAVASGMVHPVFAIIFSSVIETFAEVGPALARDSKLWSLCFLLLAAGVFLACVVQNAMFGYASENLTERIRRRVFAAVLRQDMAFFDRAANTTGALTANLSSDAQRVQGASGSTMATLLQVSTTLVGGIVVSLVYGWKLALVATACLPLLLLANYFRHRIITYFADRTRATYERSSQVACEAVAGIRTVQSLCAEAHVHRQYEAVLRPALRDGYRNARLNTLLYAFTQSVSFVIIALIFWYGGRLIAYEGYSIKQLYTVFVAIVFGAMSVGRIFSSTPDLAKAKDAGASIIRLLEAAPAIEGAGGERLDGQRVAGDVEFRDARFHYPTRPGVPVLRGVSIRAAPGQFVALVGPSGCGKSTMIGLLERFYALTGGAILLDGRPIDAVDVGSYRDVIGVVSQEPNLFGMTIQDNIALGCAGPVTDEQVEGAATQANAHDFIMSLPDGYQTAVGTKGAQLSGGQKQRIAIARALIRQPKLLLLDEATSALDATSERVVQDALDRAAKGRTTIAVAHRLSTIQNADVIYVLKDGAVHEQGTHKQLLDKGGLYRELVAQQDLHAPR</sequence>
<dbReference type="Proteomes" id="UP000290189">
    <property type="component" value="Unassembled WGS sequence"/>
</dbReference>
<feature type="transmembrane region" description="Helical" evidence="12">
    <location>
        <begin position="204"/>
        <end position="223"/>
    </location>
</feature>
<evidence type="ECO:0000256" key="6">
    <source>
        <dbReference type="ARBA" id="ARBA00022741"/>
    </source>
</evidence>
<keyword evidence="6" id="KW-0547">Nucleotide-binding</keyword>
<keyword evidence="5" id="KW-0677">Repeat</keyword>
<keyword evidence="4 12" id="KW-0812">Transmembrane</keyword>
<feature type="region of interest" description="Disordered" evidence="11">
    <location>
        <begin position="659"/>
        <end position="706"/>
    </location>
</feature>
<geneLocation type="mitochondrion" evidence="15"/>
<accession>A0A3P3YLC7</accession>
<dbReference type="SUPFAM" id="SSF90123">
    <property type="entry name" value="ABC transporter transmembrane region"/>
    <property type="match status" value="2"/>
</dbReference>
<dbReference type="EMBL" id="OVEO01000016">
    <property type="protein sequence ID" value="SPR00949.1"/>
    <property type="molecule type" value="Genomic_DNA"/>
</dbReference>
<feature type="transmembrane region" description="Helical" evidence="12">
    <location>
        <begin position="874"/>
        <end position="891"/>
    </location>
</feature>
<feature type="domain" description="ABC transporter" evidence="13">
    <location>
        <begin position="1052"/>
        <end position="1289"/>
    </location>
</feature>
<dbReference type="InterPro" id="IPR011527">
    <property type="entry name" value="ABC1_TM_dom"/>
</dbReference>
<dbReference type="FunFam" id="1.20.1560.10:FF:000009">
    <property type="entry name" value="ABC transporter B family member 1"/>
    <property type="match status" value="1"/>
</dbReference>
<evidence type="ECO:0000256" key="12">
    <source>
        <dbReference type="SAM" id="Phobius"/>
    </source>
</evidence>
<keyword evidence="3" id="KW-0813">Transport</keyword>
<keyword evidence="10" id="KW-0325">Glycoprotein</keyword>
<feature type="transmembrane region" description="Helical" evidence="12">
    <location>
        <begin position="131"/>
        <end position="153"/>
    </location>
</feature>
<feature type="transmembrane region" description="Helical" evidence="12">
    <location>
        <begin position="990"/>
        <end position="1009"/>
    </location>
</feature>
<dbReference type="InterPro" id="IPR003439">
    <property type="entry name" value="ABC_transporter-like_ATP-bd"/>
</dbReference>
<evidence type="ECO:0000256" key="9">
    <source>
        <dbReference type="ARBA" id="ARBA00023136"/>
    </source>
</evidence>
<proteinExistence type="inferred from homology"/>
<evidence type="ECO:0000256" key="8">
    <source>
        <dbReference type="ARBA" id="ARBA00022989"/>
    </source>
</evidence>
<feature type="transmembrane region" description="Helical" evidence="12">
    <location>
        <begin position="73"/>
        <end position="92"/>
    </location>
</feature>
<evidence type="ECO:0000313" key="16">
    <source>
        <dbReference type="Proteomes" id="UP000290189"/>
    </source>
</evidence>
<dbReference type="SMART" id="SM00382">
    <property type="entry name" value="AAA"/>
    <property type="match status" value="2"/>
</dbReference>
<evidence type="ECO:0000259" key="13">
    <source>
        <dbReference type="PROSITE" id="PS50893"/>
    </source>
</evidence>
<dbReference type="InterPro" id="IPR036640">
    <property type="entry name" value="ABC1_TM_sf"/>
</dbReference>
<dbReference type="GO" id="GO:0005524">
    <property type="term" value="F:ATP binding"/>
    <property type="evidence" value="ECO:0007669"/>
    <property type="project" value="UniProtKB-KW"/>
</dbReference>
<feature type="transmembrane region" description="Helical" evidence="12">
    <location>
        <begin position="229"/>
        <end position="250"/>
    </location>
</feature>
<feature type="transmembrane region" description="Helical" evidence="12">
    <location>
        <begin position="345"/>
        <end position="363"/>
    </location>
</feature>
<evidence type="ECO:0000313" key="15">
    <source>
        <dbReference type="EMBL" id="SPR00949.1"/>
    </source>
</evidence>
<dbReference type="Gene3D" id="1.20.1560.10">
    <property type="entry name" value="ABC transporter type 1, transmembrane domain"/>
    <property type="match status" value="1"/>
</dbReference>
<dbReference type="CDD" id="cd18577">
    <property type="entry name" value="ABC_6TM_Pgp_ABCB1_D1_like"/>
    <property type="match status" value="1"/>
</dbReference>
<dbReference type="PANTHER" id="PTHR43394">
    <property type="entry name" value="ATP-DEPENDENT PERMEASE MDL1, MITOCHONDRIAL"/>
    <property type="match status" value="1"/>
</dbReference>
<dbReference type="GO" id="GO:0090374">
    <property type="term" value="P:oligopeptide export from mitochondrion"/>
    <property type="evidence" value="ECO:0007669"/>
    <property type="project" value="TreeGrafter"/>
</dbReference>
<feature type="domain" description="ABC transmembrane type-1" evidence="14">
    <location>
        <begin position="82"/>
        <end position="371"/>
    </location>
</feature>
<keyword evidence="8 12" id="KW-1133">Transmembrane helix</keyword>
<comment type="subcellular location">
    <subcellularLocation>
        <location evidence="1">Cell membrane</location>
        <topology evidence="1">Multi-pass membrane protein</topology>
    </subcellularLocation>
</comment>
<dbReference type="PROSITE" id="PS50929">
    <property type="entry name" value="ABC_TM1F"/>
    <property type="match status" value="2"/>
</dbReference>
<dbReference type="Pfam" id="PF00664">
    <property type="entry name" value="ABC_membrane"/>
    <property type="match status" value="2"/>
</dbReference>
<name>A0A3P3YLC7_PLABS</name>
<dbReference type="GO" id="GO:0005743">
    <property type="term" value="C:mitochondrial inner membrane"/>
    <property type="evidence" value="ECO:0007669"/>
    <property type="project" value="TreeGrafter"/>
</dbReference>
<evidence type="ECO:0000256" key="2">
    <source>
        <dbReference type="ARBA" id="ARBA00007577"/>
    </source>
</evidence>
<evidence type="ECO:0000256" key="1">
    <source>
        <dbReference type="ARBA" id="ARBA00004651"/>
    </source>
</evidence>
<comment type="similarity">
    <text evidence="2">Belongs to the ABC transporter superfamily. ABCB family. Multidrug resistance exporter (TC 3.A.1.201) subfamily.</text>
</comment>
<keyword evidence="9 12" id="KW-0472">Membrane</keyword>
<dbReference type="FunFam" id="1.20.1560.10:FF:000102">
    <property type="entry name" value="ABC multidrug transporter Mdr1"/>
    <property type="match status" value="1"/>
</dbReference>
<feature type="transmembrane region" description="Helical" evidence="12">
    <location>
        <begin position="729"/>
        <end position="751"/>
    </location>
</feature>
<dbReference type="InterPro" id="IPR039421">
    <property type="entry name" value="Type_1_exporter"/>
</dbReference>
<feature type="transmembrane region" description="Helical" evidence="12">
    <location>
        <begin position="850"/>
        <end position="868"/>
    </location>
</feature>
<feature type="transmembrane region" description="Helical" evidence="12">
    <location>
        <begin position="771"/>
        <end position="797"/>
    </location>
</feature>
<keyword evidence="15" id="KW-0496">Mitochondrion</keyword>
<dbReference type="FunFam" id="3.40.50.300:FF:000916">
    <property type="entry name" value="ABC transporter B family member 9"/>
    <property type="match status" value="1"/>
</dbReference>
<dbReference type="Gene3D" id="3.40.50.300">
    <property type="entry name" value="P-loop containing nucleotide triphosphate hydrolases"/>
    <property type="match status" value="2"/>
</dbReference>
<protein>
    <submittedName>
        <fullName evidence="15">Uncharacterized protein</fullName>
    </submittedName>
</protein>
<dbReference type="FunFam" id="3.40.50.300:FF:000251">
    <property type="entry name" value="ABC transporter B family member 19"/>
    <property type="match status" value="1"/>
</dbReference>
<organism evidence="15 16">
    <name type="scientific">Plasmodiophora brassicae</name>
    <name type="common">Clubroot disease agent</name>
    <dbReference type="NCBI Taxonomy" id="37360"/>
    <lineage>
        <taxon>Eukaryota</taxon>
        <taxon>Sar</taxon>
        <taxon>Rhizaria</taxon>
        <taxon>Endomyxa</taxon>
        <taxon>Phytomyxea</taxon>
        <taxon>Plasmodiophorida</taxon>
        <taxon>Plasmodiophoridae</taxon>
        <taxon>Plasmodiophora</taxon>
    </lineage>
</organism>
<evidence type="ECO:0000256" key="7">
    <source>
        <dbReference type="ARBA" id="ARBA00022840"/>
    </source>
</evidence>
<dbReference type="GO" id="GO:0005886">
    <property type="term" value="C:plasma membrane"/>
    <property type="evidence" value="ECO:0007669"/>
    <property type="project" value="UniProtKB-SubCell"/>
</dbReference>
<evidence type="ECO:0000256" key="5">
    <source>
        <dbReference type="ARBA" id="ARBA00022737"/>
    </source>
</evidence>
<dbReference type="InterPro" id="IPR027417">
    <property type="entry name" value="P-loop_NTPase"/>
</dbReference>
<dbReference type="SUPFAM" id="SSF52540">
    <property type="entry name" value="P-loop containing nucleoside triphosphate hydrolases"/>
    <property type="match status" value="2"/>
</dbReference>
<reference evidence="15 16" key="1">
    <citation type="submission" date="2018-03" db="EMBL/GenBank/DDBJ databases">
        <authorList>
            <person name="Fogelqvist J."/>
        </authorList>
    </citation>
    <scope>NUCLEOTIDE SEQUENCE [LARGE SCALE GENOMIC DNA]</scope>
</reference>
<evidence type="ECO:0000256" key="10">
    <source>
        <dbReference type="ARBA" id="ARBA00023180"/>
    </source>
</evidence>
<feature type="domain" description="ABC transporter" evidence="13">
    <location>
        <begin position="408"/>
        <end position="653"/>
    </location>
</feature>
<dbReference type="PROSITE" id="PS00211">
    <property type="entry name" value="ABC_TRANSPORTER_1"/>
    <property type="match status" value="2"/>
</dbReference>
<evidence type="ECO:0000256" key="4">
    <source>
        <dbReference type="ARBA" id="ARBA00022692"/>
    </source>
</evidence>